<keyword evidence="1" id="KW-1133">Transmembrane helix</keyword>
<name>A0A4S8M7F7_DENBC</name>
<gene>
    <name evidence="2" type="ORF">K435DRAFT_965287</name>
</gene>
<reference evidence="2 3" key="1">
    <citation type="journal article" date="2019" name="Nat. Ecol. Evol.">
        <title>Megaphylogeny resolves global patterns of mushroom evolution.</title>
        <authorList>
            <person name="Varga T."/>
            <person name="Krizsan K."/>
            <person name="Foldi C."/>
            <person name="Dima B."/>
            <person name="Sanchez-Garcia M."/>
            <person name="Sanchez-Ramirez S."/>
            <person name="Szollosi G.J."/>
            <person name="Szarkandi J.G."/>
            <person name="Papp V."/>
            <person name="Albert L."/>
            <person name="Andreopoulos W."/>
            <person name="Angelini C."/>
            <person name="Antonin V."/>
            <person name="Barry K.W."/>
            <person name="Bougher N.L."/>
            <person name="Buchanan P."/>
            <person name="Buyck B."/>
            <person name="Bense V."/>
            <person name="Catcheside P."/>
            <person name="Chovatia M."/>
            <person name="Cooper J."/>
            <person name="Damon W."/>
            <person name="Desjardin D."/>
            <person name="Finy P."/>
            <person name="Geml J."/>
            <person name="Haridas S."/>
            <person name="Hughes K."/>
            <person name="Justo A."/>
            <person name="Karasinski D."/>
            <person name="Kautmanova I."/>
            <person name="Kiss B."/>
            <person name="Kocsube S."/>
            <person name="Kotiranta H."/>
            <person name="LaButti K.M."/>
            <person name="Lechner B.E."/>
            <person name="Liimatainen K."/>
            <person name="Lipzen A."/>
            <person name="Lukacs Z."/>
            <person name="Mihaltcheva S."/>
            <person name="Morgado L.N."/>
            <person name="Niskanen T."/>
            <person name="Noordeloos M.E."/>
            <person name="Ohm R.A."/>
            <person name="Ortiz-Santana B."/>
            <person name="Ovrebo C."/>
            <person name="Racz N."/>
            <person name="Riley R."/>
            <person name="Savchenko A."/>
            <person name="Shiryaev A."/>
            <person name="Soop K."/>
            <person name="Spirin V."/>
            <person name="Szebenyi C."/>
            <person name="Tomsovsky M."/>
            <person name="Tulloss R.E."/>
            <person name="Uehling J."/>
            <person name="Grigoriev I.V."/>
            <person name="Vagvolgyi C."/>
            <person name="Papp T."/>
            <person name="Martin F.M."/>
            <person name="Miettinen O."/>
            <person name="Hibbett D.S."/>
            <person name="Nagy L.G."/>
        </authorList>
    </citation>
    <scope>NUCLEOTIDE SEQUENCE [LARGE SCALE GENOMIC DNA]</scope>
    <source>
        <strain evidence="2 3">CBS 962.96</strain>
    </source>
</reference>
<keyword evidence="1" id="KW-0812">Transmembrane</keyword>
<evidence type="ECO:0000313" key="2">
    <source>
        <dbReference type="EMBL" id="THU97758.1"/>
    </source>
</evidence>
<organism evidence="2 3">
    <name type="scientific">Dendrothele bispora (strain CBS 962.96)</name>
    <dbReference type="NCBI Taxonomy" id="1314807"/>
    <lineage>
        <taxon>Eukaryota</taxon>
        <taxon>Fungi</taxon>
        <taxon>Dikarya</taxon>
        <taxon>Basidiomycota</taxon>
        <taxon>Agaricomycotina</taxon>
        <taxon>Agaricomycetes</taxon>
        <taxon>Agaricomycetidae</taxon>
        <taxon>Agaricales</taxon>
        <taxon>Agaricales incertae sedis</taxon>
        <taxon>Dendrothele</taxon>
    </lineage>
</organism>
<protein>
    <submittedName>
        <fullName evidence="2">Uncharacterized protein</fullName>
    </submittedName>
</protein>
<keyword evidence="1" id="KW-0472">Membrane</keyword>
<evidence type="ECO:0000256" key="1">
    <source>
        <dbReference type="SAM" id="Phobius"/>
    </source>
</evidence>
<evidence type="ECO:0000313" key="3">
    <source>
        <dbReference type="Proteomes" id="UP000297245"/>
    </source>
</evidence>
<proteinExistence type="predicted"/>
<accession>A0A4S8M7F7</accession>
<keyword evidence="3" id="KW-1185">Reference proteome</keyword>
<dbReference type="Proteomes" id="UP000297245">
    <property type="component" value="Unassembled WGS sequence"/>
</dbReference>
<sequence length="362" mass="40326">MSNSKAFAFITLFIIAFFSAFYTLCRLAMVISAFFEGTSRTDAVKQNHSGLAKSQALSRLYPRIKHSIAPSIAQDCHCSFCSFHLRRSPNHRSHNLVDFFSVGSLCPQPVVPSSPLRTSSYPSEGPKKQSAPCISHSQTLKLLLSGPDSILVTSRSFHLSQQLITRFARQNVLIKARTDPLYVSNCCNNLTTGFYSAYMLISPSTFDQEHEEHIPERTDTFYEERIKQGSILESMESEPMFYDGGYKMGVRRSAFLRLKAASSDVYSLHSSTSVTDSIASSEYAPAEMEAISLKAYQQIQGKHNVNRKILKKIENERVRTTRKKLFAKNLGVGKENATPTIVPVPIPGPFLSSTAVWTNSVA</sequence>
<dbReference type="EMBL" id="ML179149">
    <property type="protein sequence ID" value="THU97758.1"/>
    <property type="molecule type" value="Genomic_DNA"/>
</dbReference>
<dbReference type="AlphaFoldDB" id="A0A4S8M7F7"/>
<feature type="transmembrane region" description="Helical" evidence="1">
    <location>
        <begin position="6"/>
        <end position="25"/>
    </location>
</feature>